<dbReference type="Pfam" id="PF00856">
    <property type="entry name" value="SET"/>
    <property type="match status" value="1"/>
</dbReference>
<protein>
    <recommendedName>
        <fullName evidence="1">SET domain-containing protein</fullName>
    </recommendedName>
</protein>
<gene>
    <name evidence="2" type="ORF">BDQ12DRAFT_716924</name>
</gene>
<dbReference type="PANTHER" id="PTHR47332">
    <property type="entry name" value="SET DOMAIN-CONTAINING PROTEIN 5"/>
    <property type="match status" value="1"/>
</dbReference>
<dbReference type="AlphaFoldDB" id="A0A5C3LI36"/>
<dbReference type="SUPFAM" id="SSF82199">
    <property type="entry name" value="SET domain"/>
    <property type="match status" value="1"/>
</dbReference>
<evidence type="ECO:0000313" key="3">
    <source>
        <dbReference type="Proteomes" id="UP000308652"/>
    </source>
</evidence>
<feature type="domain" description="SET" evidence="1">
    <location>
        <begin position="120"/>
        <end position="293"/>
    </location>
</feature>
<sequence>MKRGFLNSDKAKKALSSTSPKVYDASADKPPLVMKLPYGKVANAGRPEGYNSLQVPIMEMAAECLDHPEGAVLYTSIPIRRSRSSYDDEPTGWSECFITSSVKRQIYETVGFCRAPPQPERVNFRVSLTSDMGLGMFATCSLKMGDLILSERPLIVSPAATRVTFQKPSGFTDEQYTQAILFEREKALEECLKRMFPESRKAFYALANSHTEDGSGPIVGRIRTNGFTVGKGFYDKQYGETSGAYSATCDKLSRINHSCRPNTTYTFDVASFSFQLRAMRDIKSGEQLFCSYSTVTLPAADRKRQLAPYGFQCTCASCSGDTANSDRVRTNHIDLISVNRAEYDIWAGIPRYLRNNSILQSSLDLLSDVENEGLRATAFYPLLLCTISEIYAQLGDTANANLYLGRQEAWKIARNQEPFKWDEIIAKAKRNFKF</sequence>
<dbReference type="PROSITE" id="PS50280">
    <property type="entry name" value="SET"/>
    <property type="match status" value="1"/>
</dbReference>
<dbReference type="InterPro" id="IPR046341">
    <property type="entry name" value="SET_dom_sf"/>
</dbReference>
<organism evidence="2 3">
    <name type="scientific">Crucibulum laeve</name>
    <dbReference type="NCBI Taxonomy" id="68775"/>
    <lineage>
        <taxon>Eukaryota</taxon>
        <taxon>Fungi</taxon>
        <taxon>Dikarya</taxon>
        <taxon>Basidiomycota</taxon>
        <taxon>Agaricomycotina</taxon>
        <taxon>Agaricomycetes</taxon>
        <taxon>Agaricomycetidae</taxon>
        <taxon>Agaricales</taxon>
        <taxon>Agaricineae</taxon>
        <taxon>Nidulariaceae</taxon>
        <taxon>Crucibulum</taxon>
    </lineage>
</organism>
<dbReference type="InterPro" id="IPR053185">
    <property type="entry name" value="SET_domain_protein"/>
</dbReference>
<dbReference type="EMBL" id="ML213734">
    <property type="protein sequence ID" value="TFK31556.1"/>
    <property type="molecule type" value="Genomic_DNA"/>
</dbReference>
<dbReference type="Proteomes" id="UP000308652">
    <property type="component" value="Unassembled WGS sequence"/>
</dbReference>
<dbReference type="OrthoDB" id="5945798at2759"/>
<dbReference type="InterPro" id="IPR001214">
    <property type="entry name" value="SET_dom"/>
</dbReference>
<reference evidence="2 3" key="1">
    <citation type="journal article" date="2019" name="Nat. Ecol. Evol.">
        <title>Megaphylogeny resolves global patterns of mushroom evolution.</title>
        <authorList>
            <person name="Varga T."/>
            <person name="Krizsan K."/>
            <person name="Foldi C."/>
            <person name="Dima B."/>
            <person name="Sanchez-Garcia M."/>
            <person name="Sanchez-Ramirez S."/>
            <person name="Szollosi G.J."/>
            <person name="Szarkandi J.G."/>
            <person name="Papp V."/>
            <person name="Albert L."/>
            <person name="Andreopoulos W."/>
            <person name="Angelini C."/>
            <person name="Antonin V."/>
            <person name="Barry K.W."/>
            <person name="Bougher N.L."/>
            <person name="Buchanan P."/>
            <person name="Buyck B."/>
            <person name="Bense V."/>
            <person name="Catcheside P."/>
            <person name="Chovatia M."/>
            <person name="Cooper J."/>
            <person name="Damon W."/>
            <person name="Desjardin D."/>
            <person name="Finy P."/>
            <person name="Geml J."/>
            <person name="Haridas S."/>
            <person name="Hughes K."/>
            <person name="Justo A."/>
            <person name="Karasinski D."/>
            <person name="Kautmanova I."/>
            <person name="Kiss B."/>
            <person name="Kocsube S."/>
            <person name="Kotiranta H."/>
            <person name="LaButti K.M."/>
            <person name="Lechner B.E."/>
            <person name="Liimatainen K."/>
            <person name="Lipzen A."/>
            <person name="Lukacs Z."/>
            <person name="Mihaltcheva S."/>
            <person name="Morgado L.N."/>
            <person name="Niskanen T."/>
            <person name="Noordeloos M.E."/>
            <person name="Ohm R.A."/>
            <person name="Ortiz-Santana B."/>
            <person name="Ovrebo C."/>
            <person name="Racz N."/>
            <person name="Riley R."/>
            <person name="Savchenko A."/>
            <person name="Shiryaev A."/>
            <person name="Soop K."/>
            <person name="Spirin V."/>
            <person name="Szebenyi C."/>
            <person name="Tomsovsky M."/>
            <person name="Tulloss R.E."/>
            <person name="Uehling J."/>
            <person name="Grigoriev I.V."/>
            <person name="Vagvolgyi C."/>
            <person name="Papp T."/>
            <person name="Martin F.M."/>
            <person name="Miettinen O."/>
            <person name="Hibbett D.S."/>
            <person name="Nagy L.G."/>
        </authorList>
    </citation>
    <scope>NUCLEOTIDE SEQUENCE [LARGE SCALE GENOMIC DNA]</scope>
    <source>
        <strain evidence="2 3">CBS 166.37</strain>
    </source>
</reference>
<accession>A0A5C3LI36</accession>
<proteinExistence type="predicted"/>
<dbReference type="CDD" id="cd20071">
    <property type="entry name" value="SET_SMYD"/>
    <property type="match status" value="1"/>
</dbReference>
<evidence type="ECO:0000259" key="1">
    <source>
        <dbReference type="PROSITE" id="PS50280"/>
    </source>
</evidence>
<evidence type="ECO:0000313" key="2">
    <source>
        <dbReference type="EMBL" id="TFK31556.1"/>
    </source>
</evidence>
<dbReference type="Gene3D" id="2.170.270.10">
    <property type="entry name" value="SET domain"/>
    <property type="match status" value="1"/>
</dbReference>
<dbReference type="STRING" id="68775.A0A5C3LI36"/>
<keyword evidence="3" id="KW-1185">Reference proteome</keyword>
<dbReference type="SMART" id="SM00317">
    <property type="entry name" value="SET"/>
    <property type="match status" value="1"/>
</dbReference>
<name>A0A5C3LI36_9AGAR</name>
<dbReference type="PANTHER" id="PTHR47332:SF4">
    <property type="entry name" value="SET DOMAIN-CONTAINING PROTEIN 5"/>
    <property type="match status" value="1"/>
</dbReference>